<dbReference type="PANTHER" id="PTHR43540:SF6">
    <property type="entry name" value="ISOCHORISMATASE-LIKE DOMAIN-CONTAINING PROTEIN"/>
    <property type="match status" value="1"/>
</dbReference>
<proteinExistence type="predicted"/>
<name>A0A955RIQ4_9BACT</name>
<feature type="domain" description="Isochorismatase-like" evidence="2">
    <location>
        <begin position="4"/>
        <end position="157"/>
    </location>
</feature>
<dbReference type="GO" id="GO:0016787">
    <property type="term" value="F:hydrolase activity"/>
    <property type="evidence" value="ECO:0007669"/>
    <property type="project" value="UniProtKB-KW"/>
</dbReference>
<evidence type="ECO:0000313" key="3">
    <source>
        <dbReference type="EMBL" id="MCA9382620.1"/>
    </source>
</evidence>
<dbReference type="Pfam" id="PF00857">
    <property type="entry name" value="Isochorismatase"/>
    <property type="match status" value="1"/>
</dbReference>
<dbReference type="SUPFAM" id="SSF52499">
    <property type="entry name" value="Isochorismatase-like hydrolases"/>
    <property type="match status" value="1"/>
</dbReference>
<dbReference type="PANTHER" id="PTHR43540">
    <property type="entry name" value="PEROXYUREIDOACRYLATE/UREIDOACRYLATE AMIDOHYDROLASE-RELATED"/>
    <property type="match status" value="1"/>
</dbReference>
<comment type="caution">
    <text evidence="3">The sequence shown here is derived from an EMBL/GenBank/DDBJ whole genome shotgun (WGS) entry which is preliminary data.</text>
</comment>
<dbReference type="AlphaFoldDB" id="A0A955RIQ4"/>
<reference evidence="3" key="2">
    <citation type="journal article" date="2021" name="Microbiome">
        <title>Successional dynamics and alternative stable states in a saline activated sludge microbial community over 9 years.</title>
        <authorList>
            <person name="Wang Y."/>
            <person name="Ye J."/>
            <person name="Ju F."/>
            <person name="Liu L."/>
            <person name="Boyd J.A."/>
            <person name="Deng Y."/>
            <person name="Parks D.H."/>
            <person name="Jiang X."/>
            <person name="Yin X."/>
            <person name="Woodcroft B.J."/>
            <person name="Tyson G.W."/>
            <person name="Hugenholtz P."/>
            <person name="Polz M.F."/>
            <person name="Zhang T."/>
        </authorList>
    </citation>
    <scope>NUCLEOTIDE SEQUENCE</scope>
    <source>
        <strain evidence="3">HKST-UBA10</strain>
    </source>
</reference>
<organism evidence="3 4">
    <name type="scientific">Candidatus Dojkabacteria bacterium</name>
    <dbReference type="NCBI Taxonomy" id="2099670"/>
    <lineage>
        <taxon>Bacteria</taxon>
        <taxon>Candidatus Dojkabacteria</taxon>
    </lineage>
</organism>
<dbReference type="InterPro" id="IPR050272">
    <property type="entry name" value="Isochorismatase-like_hydrls"/>
</dbReference>
<dbReference type="Gene3D" id="3.40.50.850">
    <property type="entry name" value="Isochorismatase-like"/>
    <property type="match status" value="1"/>
</dbReference>
<keyword evidence="1 3" id="KW-0378">Hydrolase</keyword>
<evidence type="ECO:0000259" key="2">
    <source>
        <dbReference type="Pfam" id="PF00857"/>
    </source>
</evidence>
<reference evidence="3" key="1">
    <citation type="submission" date="2020-04" db="EMBL/GenBank/DDBJ databases">
        <authorList>
            <person name="Zhang T."/>
        </authorList>
    </citation>
    <scope>NUCLEOTIDE SEQUENCE</scope>
    <source>
        <strain evidence="3">HKST-UBA10</strain>
    </source>
</reference>
<gene>
    <name evidence="3" type="ORF">KC660_04425</name>
</gene>
<dbReference type="InterPro" id="IPR036380">
    <property type="entry name" value="Isochorismatase-like_sf"/>
</dbReference>
<sequence length="199" mass="22737">MKNALIVLGMQKAYFNKHTPYYIADSDDILRRINRLIKYYRESEKPIIFIRHQHKSDGSDLDSLTDSIEGTEFKEGTDSSRYAEGLDQKKEDIHLVKTRYDAFFNTDLQKIIEKEKLEEVVIVGFMANYCCYATAITAYNLGYKVKLISDAVSTPSLGDIGFGRQESKKLVNVVLTSVAYGLGEVMTVNGFMRIDQYQQ</sequence>
<evidence type="ECO:0000313" key="4">
    <source>
        <dbReference type="Proteomes" id="UP000782843"/>
    </source>
</evidence>
<evidence type="ECO:0000256" key="1">
    <source>
        <dbReference type="ARBA" id="ARBA00022801"/>
    </source>
</evidence>
<dbReference type="InterPro" id="IPR000868">
    <property type="entry name" value="Isochorismatase-like_dom"/>
</dbReference>
<protein>
    <submittedName>
        <fullName evidence="3">Cysteine hydrolase</fullName>
    </submittedName>
</protein>
<dbReference type="Proteomes" id="UP000782843">
    <property type="component" value="Unassembled WGS sequence"/>
</dbReference>
<accession>A0A955RIQ4</accession>
<dbReference type="EMBL" id="JAGQLG010000184">
    <property type="protein sequence ID" value="MCA9382620.1"/>
    <property type="molecule type" value="Genomic_DNA"/>
</dbReference>
<dbReference type="CDD" id="cd00431">
    <property type="entry name" value="cysteine_hydrolases"/>
    <property type="match status" value="1"/>
</dbReference>